<proteinExistence type="predicted"/>
<evidence type="ECO:0000313" key="2">
    <source>
        <dbReference type="EMBL" id="AKT39621.1"/>
    </source>
</evidence>
<evidence type="ECO:0000259" key="1">
    <source>
        <dbReference type="Pfam" id="PF09995"/>
    </source>
</evidence>
<dbReference type="InterPro" id="IPR018713">
    <property type="entry name" value="MPAB/Lcp_cat_dom"/>
</dbReference>
<dbReference type="OrthoDB" id="6072815at2"/>
<name>A0A0K1EFI1_CHOCO</name>
<dbReference type="RefSeq" id="WP_050431678.1">
    <property type="nucleotide sequence ID" value="NZ_CP012159.1"/>
</dbReference>
<evidence type="ECO:0000313" key="3">
    <source>
        <dbReference type="Proteomes" id="UP000067626"/>
    </source>
</evidence>
<keyword evidence="3" id="KW-1185">Reference proteome</keyword>
<dbReference type="STRING" id="52.CMC5_037700"/>
<dbReference type="Pfam" id="PF09995">
    <property type="entry name" value="MPAB_Lcp_cat"/>
    <property type="match status" value="1"/>
</dbReference>
<dbReference type="Proteomes" id="UP000067626">
    <property type="component" value="Chromosome"/>
</dbReference>
<reference evidence="2 3" key="1">
    <citation type="submission" date="2015-07" db="EMBL/GenBank/DDBJ databases">
        <title>Genome analysis of myxobacterium Chondromyces crocatus Cm c5 reveals a high potential for natural compound synthesis and the genetic basis for the loss of fruiting body formation.</title>
        <authorList>
            <person name="Zaburannyi N."/>
            <person name="Bunk B."/>
            <person name="Maier J."/>
            <person name="Overmann J."/>
            <person name="Mueller R."/>
        </authorList>
    </citation>
    <scope>NUCLEOTIDE SEQUENCE [LARGE SCALE GENOMIC DNA]</scope>
    <source>
        <strain evidence="2 3">Cm c5</strain>
    </source>
</reference>
<accession>A0A0K1EFI1</accession>
<dbReference type="EMBL" id="CP012159">
    <property type="protein sequence ID" value="AKT39621.1"/>
    <property type="molecule type" value="Genomic_DNA"/>
</dbReference>
<feature type="domain" description="ER-bound oxygenase mpaB/mpaB'/Rubber oxygenase catalytic" evidence="1">
    <location>
        <begin position="122"/>
        <end position="357"/>
    </location>
</feature>
<dbReference type="KEGG" id="ccro:CMC5_037700"/>
<gene>
    <name evidence="2" type="ORF">CMC5_037700</name>
</gene>
<dbReference type="PANTHER" id="PTHR37539:SF1">
    <property type="entry name" value="ER-BOUND OXYGENASE MPAB_MPAB'_RUBBER OXYGENASE CATALYTIC DOMAIN-CONTAINING PROTEIN"/>
    <property type="match status" value="1"/>
</dbReference>
<dbReference type="PANTHER" id="PTHR37539">
    <property type="entry name" value="SECRETED PROTEIN-RELATED"/>
    <property type="match status" value="1"/>
</dbReference>
<dbReference type="InterPro" id="IPR037473">
    <property type="entry name" value="Lcp-like"/>
</dbReference>
<sequence>MIPARFQPTPEAQREFGDRLDRLAPYLLRSDPLADEVAALLRSPFGGSGADVGGTPEPSWPPAGPSGIKLLEQAVREGLDELPGAPPPVQALLDHTRRVPVWVDWDAVGRGGAAFVRAGMLGGMVLGAGALVLSYTSPGGNKPLVFSGRLQEQAPRRLAETGHFVRTVTQPGSLRPGGEGQLLSLKVRLMHAGVRRLIRQSGRFQVDRWGEPINQHDMLGTLILFSVVVIEGLGRLGYRMPQQDAEDLVHLWRYVGYLMGVEPELLPGSFAEARRYGEMIQATQGEPDADSRALVHALLHGYVTAARTAQQREFAEKRLRVGAALMRFLHGEALADKLGVPRSSVRLVLPVVKALVAATERARGISPVRDWAFAAGNRYWDAAVAAGLKGIAADYAAPERLAATPAAG</sequence>
<dbReference type="AlphaFoldDB" id="A0A0K1EFI1"/>
<dbReference type="GO" id="GO:0016491">
    <property type="term" value="F:oxidoreductase activity"/>
    <property type="evidence" value="ECO:0007669"/>
    <property type="project" value="InterPro"/>
</dbReference>
<organism evidence="2 3">
    <name type="scientific">Chondromyces crocatus</name>
    <dbReference type="NCBI Taxonomy" id="52"/>
    <lineage>
        <taxon>Bacteria</taxon>
        <taxon>Pseudomonadati</taxon>
        <taxon>Myxococcota</taxon>
        <taxon>Polyangia</taxon>
        <taxon>Polyangiales</taxon>
        <taxon>Polyangiaceae</taxon>
        <taxon>Chondromyces</taxon>
    </lineage>
</organism>
<protein>
    <recommendedName>
        <fullName evidence="1">ER-bound oxygenase mpaB/mpaB'/Rubber oxygenase catalytic domain-containing protein</fullName>
    </recommendedName>
</protein>